<reference evidence="1" key="1">
    <citation type="submission" date="2023-03" db="EMBL/GenBank/DDBJ databases">
        <title>Actinorhabdospora filicis NBRC 111898.</title>
        <authorList>
            <person name="Ichikawa N."/>
            <person name="Sato H."/>
            <person name="Tonouchi N."/>
        </authorList>
    </citation>
    <scope>NUCLEOTIDE SEQUENCE</scope>
    <source>
        <strain evidence="1">NBRC 111898</strain>
    </source>
</reference>
<dbReference type="Proteomes" id="UP001165079">
    <property type="component" value="Unassembled WGS sequence"/>
</dbReference>
<proteinExistence type="predicted"/>
<protein>
    <submittedName>
        <fullName evidence="1">Uncharacterized protein</fullName>
    </submittedName>
</protein>
<name>A0A9W6SML6_9ACTN</name>
<comment type="caution">
    <text evidence="1">The sequence shown here is derived from an EMBL/GenBank/DDBJ whole genome shotgun (WGS) entry which is preliminary data.</text>
</comment>
<sequence length="388" mass="42638">MLLEGVLTTLLGSLSASALQKRRETENFRRTEAAARAREERAERFQSALHAQDSVRQHLQALDRDRFNADRAVHDAEHLELVRFRMARALRHEERAEAHNPFVHDTETVLKYLRAAGEDGKSPVLLFAPIAGESSEDGHRSFRVGLRKGWQQQPWAADARSLDGFFRRPLTHTDLDLLVVRETIPDLPVILVHGELQTARRLWVSISAWGLTGDADTRVDFHLPRLTVPDGDDEALLEFQDALAHVCGVVAGVLAEWHRLIASGIPPRIHRLVKDPEERRWVGVANATGYEFAAAHGAIGLRQASFWQSVILADSGLPEAAAANIDDETLDLVATAAGGDAETVNGLRSLAAAFASMGDEGRAARITSLLATAALRAMTQGPSPLRTW</sequence>
<evidence type="ECO:0000313" key="1">
    <source>
        <dbReference type="EMBL" id="GLZ78687.1"/>
    </source>
</evidence>
<keyword evidence="2" id="KW-1185">Reference proteome</keyword>
<dbReference type="AlphaFoldDB" id="A0A9W6SML6"/>
<dbReference type="EMBL" id="BSTX01000002">
    <property type="protein sequence ID" value="GLZ78687.1"/>
    <property type="molecule type" value="Genomic_DNA"/>
</dbReference>
<evidence type="ECO:0000313" key="2">
    <source>
        <dbReference type="Proteomes" id="UP001165079"/>
    </source>
</evidence>
<dbReference type="RefSeq" id="WP_285663835.1">
    <property type="nucleotide sequence ID" value="NZ_BSTX01000002.1"/>
</dbReference>
<gene>
    <name evidence="1" type="ORF">Afil01_34940</name>
</gene>
<accession>A0A9W6SML6</accession>
<organism evidence="1 2">
    <name type="scientific">Actinorhabdospora filicis</name>
    <dbReference type="NCBI Taxonomy" id="1785913"/>
    <lineage>
        <taxon>Bacteria</taxon>
        <taxon>Bacillati</taxon>
        <taxon>Actinomycetota</taxon>
        <taxon>Actinomycetes</taxon>
        <taxon>Micromonosporales</taxon>
        <taxon>Micromonosporaceae</taxon>
        <taxon>Actinorhabdospora</taxon>
    </lineage>
</organism>